<evidence type="ECO:0000256" key="1">
    <source>
        <dbReference type="SAM" id="MobiDB-lite"/>
    </source>
</evidence>
<gene>
    <name evidence="3" type="primary">SKG1</name>
    <name evidence="3" type="ORF">KLMA_20218</name>
</gene>
<keyword evidence="2" id="KW-0812">Transmembrane</keyword>
<feature type="region of interest" description="Disordered" evidence="1">
    <location>
        <begin position="142"/>
        <end position="173"/>
    </location>
</feature>
<feature type="compositionally biased region" description="Basic and acidic residues" evidence="1">
    <location>
        <begin position="86"/>
        <end position="99"/>
    </location>
</feature>
<dbReference type="RefSeq" id="XP_022674551.1">
    <property type="nucleotide sequence ID" value="XM_022817823.1"/>
</dbReference>
<dbReference type="Proteomes" id="UP000065495">
    <property type="component" value="Chromosome 2"/>
</dbReference>
<dbReference type="GeneID" id="34714696"/>
<dbReference type="AlphaFoldDB" id="W0T787"/>
<organism evidence="3 4">
    <name type="scientific">Kluyveromyces marxianus (strain DMKU3-1042 / BCC 29191 / NBRC 104275)</name>
    <name type="common">Yeast</name>
    <name type="synonym">Candida kefyr</name>
    <dbReference type="NCBI Taxonomy" id="1003335"/>
    <lineage>
        <taxon>Eukaryota</taxon>
        <taxon>Fungi</taxon>
        <taxon>Dikarya</taxon>
        <taxon>Ascomycota</taxon>
        <taxon>Saccharomycotina</taxon>
        <taxon>Saccharomycetes</taxon>
        <taxon>Saccharomycetales</taxon>
        <taxon>Saccharomycetaceae</taxon>
        <taxon>Kluyveromyces</taxon>
    </lineage>
</organism>
<evidence type="ECO:0000313" key="3">
    <source>
        <dbReference type="EMBL" id="BAO38676.1"/>
    </source>
</evidence>
<dbReference type="OrthoDB" id="4097102at2759"/>
<dbReference type="EMBL" id="AP012214">
    <property type="protein sequence ID" value="BAO38676.1"/>
    <property type="molecule type" value="Genomic_DNA"/>
</dbReference>
<feature type="compositionally biased region" description="Low complexity" evidence="1">
    <location>
        <begin position="152"/>
        <end position="164"/>
    </location>
</feature>
<protein>
    <submittedName>
        <fullName evidence="3">Suppressor of lethality of KEX2 GAS1 double null mutant protein 1</fullName>
    </submittedName>
</protein>
<proteinExistence type="predicted"/>
<evidence type="ECO:0000256" key="2">
    <source>
        <dbReference type="SAM" id="Phobius"/>
    </source>
</evidence>
<feature type="transmembrane region" description="Helical" evidence="2">
    <location>
        <begin position="6"/>
        <end position="30"/>
    </location>
</feature>
<feature type="region of interest" description="Disordered" evidence="1">
    <location>
        <begin position="69"/>
        <end position="123"/>
    </location>
</feature>
<keyword evidence="2" id="KW-1133">Transmembrane helix</keyword>
<dbReference type="VEuPathDB" id="FungiDB:KLMA_20218"/>
<sequence>MTDGTVGIAVGCAVGIPIGVGILVALFFWYRMQQRFKQEMKEDQMSNYNYNYDEEMSLSGNGMLQTEVKEPQGVTHASSDETASSSEEKKACGLKDEGAGHGQGQGQEQGESQGSGSQKQGKRRLYTPAYRKRLQQTVHSINNGARAGEFESNNSKSTSTSINSVDTPRKQSNSQVNIFDQMIPVLPDQTASASGSLFDQDSLPKRNTSNETLLKTIQGHGSGAYPRRGSSTLIHTANNAAPALSSRHSMTSLHTHLSSASLNSKAMPENVFETPKSARVASPALPVPGTQQQNIETEADSQGDREQEQYRLQNNYDIRDATHIAEEDQYENEFTNYSENKREFIDSLRPKIQDGN</sequence>
<keyword evidence="2" id="KW-0472">Membrane</keyword>
<reference evidence="3 4" key="1">
    <citation type="journal article" date="2015" name="Biotechnol. Biofuels">
        <title>Genetic basis of the highly efficient yeast Kluyveromyces marxianus: complete genome sequence and transcriptome analyses.</title>
        <authorList>
            <person name="Lertwattanasakul N."/>
            <person name="Kosaka T."/>
            <person name="Hosoyama A."/>
            <person name="Suzuki Y."/>
            <person name="Rodrussamee N."/>
            <person name="Matsutani M."/>
            <person name="Murata M."/>
            <person name="Fujimoto N."/>
            <person name="Suprayogi"/>
            <person name="Tsuchikane K."/>
            <person name="Limtong S."/>
            <person name="Fujita N."/>
            <person name="Yamada M."/>
        </authorList>
    </citation>
    <scope>NUCLEOTIDE SEQUENCE [LARGE SCALE GENOMIC DNA]</scope>
    <source>
        <strain evidence="4">DMKU3-1042 / BCC 29191 / NBRC 104275</strain>
    </source>
</reference>
<name>W0T787_KLUMD</name>
<feature type="region of interest" description="Disordered" evidence="1">
    <location>
        <begin position="284"/>
        <end position="307"/>
    </location>
</feature>
<feature type="compositionally biased region" description="Low complexity" evidence="1">
    <location>
        <begin position="108"/>
        <end position="119"/>
    </location>
</feature>
<accession>W0T787</accession>
<dbReference type="KEGG" id="kmx:KLMA_20218"/>
<evidence type="ECO:0000313" key="4">
    <source>
        <dbReference type="Proteomes" id="UP000065495"/>
    </source>
</evidence>